<keyword evidence="1" id="KW-0418">Kinase</keyword>
<gene>
    <name evidence="1" type="ORF">E0F66_13120</name>
</gene>
<accession>A0A5S4T514</accession>
<proteinExistence type="predicted"/>
<name>A0A5S4T514_STRPY</name>
<protein>
    <submittedName>
        <fullName evidence="1">Two-component sensor histidine kinase</fullName>
    </submittedName>
</protein>
<evidence type="ECO:0000313" key="2">
    <source>
        <dbReference type="Proteomes" id="UP000324058"/>
    </source>
</evidence>
<keyword evidence="1" id="KW-0808">Transferase</keyword>
<dbReference type="AlphaFoldDB" id="A0A5S4T514"/>
<feature type="non-terminal residue" evidence="1">
    <location>
        <position position="127"/>
    </location>
</feature>
<dbReference type="EMBL" id="SJLL01000627">
    <property type="protein sequence ID" value="TYK91436.1"/>
    <property type="molecule type" value="Genomic_DNA"/>
</dbReference>
<comment type="caution">
    <text evidence="1">The sequence shown here is derived from an EMBL/GenBank/DDBJ whole genome shotgun (WGS) entry which is preliminary data.</text>
</comment>
<dbReference type="Proteomes" id="UP000324058">
    <property type="component" value="Unassembled WGS sequence"/>
</dbReference>
<reference evidence="1 2" key="1">
    <citation type="submission" date="2019-02" db="EMBL/GenBank/DDBJ databases">
        <title>Novel genomic isolates of S. pyogenes and S. dysgalactiae subsp. equisimilis associated to necrotising fasciitis (NSTI).</title>
        <authorList>
            <person name="Barrantes I."/>
        </authorList>
    </citation>
    <scope>NUCLEOTIDE SEQUENCE [LARGE SCALE GENOMIC DNA]</scope>
    <source>
        <strain evidence="1 2">SPY2028</strain>
    </source>
</reference>
<organism evidence="1 2">
    <name type="scientific">Streptococcus pyogenes</name>
    <dbReference type="NCBI Taxonomy" id="1314"/>
    <lineage>
        <taxon>Bacteria</taxon>
        <taxon>Bacillati</taxon>
        <taxon>Bacillota</taxon>
        <taxon>Bacilli</taxon>
        <taxon>Lactobacillales</taxon>
        <taxon>Streptococcaceae</taxon>
        <taxon>Streptococcus</taxon>
    </lineage>
</organism>
<evidence type="ECO:0000313" key="1">
    <source>
        <dbReference type="EMBL" id="TYK91436.1"/>
    </source>
</evidence>
<feature type="non-terminal residue" evidence="1">
    <location>
        <position position="1"/>
    </location>
</feature>
<sequence>LALVAVLPLLGLFFFRLYDNQLIRQTQAELIAQSRVLAVIYARDVQAQLANGIPLGAAVPPEALPDPGDQVTPIRPELDLAGNDLLRRRPDALPAPKPADPAHIAIGARLMPLVLETQKVTLAGFRI</sequence>
<dbReference type="GO" id="GO:0016301">
    <property type="term" value="F:kinase activity"/>
    <property type="evidence" value="ECO:0007669"/>
    <property type="project" value="UniProtKB-KW"/>
</dbReference>